<keyword evidence="2" id="KW-0418">Kinase</keyword>
<gene>
    <name evidence="2" type="ORF">US62_C0035G0010</name>
</gene>
<dbReference type="SUPFAM" id="SSF50952">
    <property type="entry name" value="Soluble quinoprotein glucose dehydrogenase"/>
    <property type="match status" value="1"/>
</dbReference>
<evidence type="ECO:0000313" key="2">
    <source>
        <dbReference type="EMBL" id="KKQ44033.1"/>
    </source>
</evidence>
<organism evidence="2 3">
    <name type="scientific">Candidatus Woesebacteria bacterium GW2011_GWA1_37_8</name>
    <dbReference type="NCBI Taxonomy" id="1618546"/>
    <lineage>
        <taxon>Bacteria</taxon>
        <taxon>Candidatus Woeseibacteriota</taxon>
    </lineage>
</organism>
<feature type="domain" description="PEGA" evidence="1">
    <location>
        <begin position="43"/>
        <end position="107"/>
    </location>
</feature>
<proteinExistence type="predicted"/>
<dbReference type="AlphaFoldDB" id="A0A0G0HLI0"/>
<keyword evidence="2" id="KW-0808">Transferase</keyword>
<dbReference type="EMBL" id="LBTR01000035">
    <property type="protein sequence ID" value="KKQ44033.1"/>
    <property type="molecule type" value="Genomic_DNA"/>
</dbReference>
<evidence type="ECO:0000313" key="3">
    <source>
        <dbReference type="Proteomes" id="UP000034603"/>
    </source>
</evidence>
<dbReference type="Proteomes" id="UP000034603">
    <property type="component" value="Unassembled WGS sequence"/>
</dbReference>
<dbReference type="InterPro" id="IPR013229">
    <property type="entry name" value="PEGA"/>
</dbReference>
<name>A0A0G0HLI0_9BACT</name>
<dbReference type="GO" id="GO:0016301">
    <property type="term" value="F:kinase activity"/>
    <property type="evidence" value="ECO:0007669"/>
    <property type="project" value="UniProtKB-KW"/>
</dbReference>
<evidence type="ECO:0000259" key="1">
    <source>
        <dbReference type="Pfam" id="PF08308"/>
    </source>
</evidence>
<protein>
    <submittedName>
        <fullName evidence="2">Protein kinase</fullName>
    </submittedName>
</protein>
<dbReference type="InterPro" id="IPR011041">
    <property type="entry name" value="Quinoprot_gluc/sorb_DH_b-prop"/>
</dbReference>
<dbReference type="Pfam" id="PF08308">
    <property type="entry name" value="PEGA"/>
    <property type="match status" value="1"/>
</dbReference>
<accession>A0A0G0HLI0</accession>
<comment type="caution">
    <text evidence="2">The sequence shown here is derived from an EMBL/GenBank/DDBJ whole genome shotgun (WGS) entry which is preliminary data.</text>
</comment>
<sequence>MTKLRILLTILTFIVVFTLGTAAFMYARGYRLNLRENSINPTGLLVLKSDPDGAQIFIDNELKSATNTTMSLPPGMYDIRIEKEGYISWIKTLEIKAEIVTEETAHLFKSAPSLTAITFSGVENPTPSQDMSKISYIAPVPIKVATASANLNGYGLWVMEMANLPLGFSREPRRITDGKLNSATWQFSPDDREIILDIAKLSYLLPISETTNEAQRVNITQRKVTTLKLWGETEKTRLESHVNKLPIELKEILLNNASSVVFSPDERMIMYTASASAKLSDNLIKDFPGASTQKQNRDINIYHTYIYDIKEDRNFLIDNDSKNLITKGGITTSAQRRLAFFPTSRNLLLAEPNKITIMDYDGTNRQVVYEGNYVAPFAFPTVSFDRIIILTNLGAEDKLPNLYSVGIK</sequence>
<reference evidence="2 3" key="1">
    <citation type="journal article" date="2015" name="Nature">
        <title>rRNA introns, odd ribosomes, and small enigmatic genomes across a large radiation of phyla.</title>
        <authorList>
            <person name="Brown C.T."/>
            <person name="Hug L.A."/>
            <person name="Thomas B.C."/>
            <person name="Sharon I."/>
            <person name="Castelle C.J."/>
            <person name="Singh A."/>
            <person name="Wilkins M.J."/>
            <person name="Williams K.H."/>
            <person name="Banfield J.F."/>
        </authorList>
    </citation>
    <scope>NUCLEOTIDE SEQUENCE [LARGE SCALE GENOMIC DNA]</scope>
</reference>